<keyword evidence="5 6" id="KW-0472">Membrane</keyword>
<dbReference type="HOGENOM" id="CLU_079569_3_1_11"/>
<keyword evidence="9" id="KW-1185">Reference proteome</keyword>
<dbReference type="AlphaFoldDB" id="A0A099D6R4"/>
<dbReference type="EMBL" id="CP022752">
    <property type="protein sequence ID" value="ASU78164.1"/>
    <property type="molecule type" value="Genomic_DNA"/>
</dbReference>
<evidence type="ECO:0000256" key="2">
    <source>
        <dbReference type="ARBA" id="ARBA00022475"/>
    </source>
</evidence>
<dbReference type="PANTHER" id="PTHR30086">
    <property type="entry name" value="ARGININE EXPORTER PROTEIN ARGO"/>
    <property type="match status" value="1"/>
</dbReference>
<evidence type="ECO:0000256" key="1">
    <source>
        <dbReference type="ARBA" id="ARBA00004651"/>
    </source>
</evidence>
<evidence type="ECO:0000256" key="6">
    <source>
        <dbReference type="SAM" id="Phobius"/>
    </source>
</evidence>
<evidence type="ECO:0000256" key="4">
    <source>
        <dbReference type="ARBA" id="ARBA00022989"/>
    </source>
</evidence>
<name>A0A099D6R4_9ACTN</name>
<dbReference type="PIRSF" id="PIRSF006324">
    <property type="entry name" value="LeuE"/>
    <property type="match status" value="1"/>
</dbReference>
<accession>A0A099D6R4</accession>
<gene>
    <name evidence="7" type="ORF">CDG81_07450</name>
    <name evidence="8" type="ORF">IL38_09255</name>
</gene>
<feature type="transmembrane region" description="Helical" evidence="6">
    <location>
        <begin position="133"/>
        <end position="153"/>
    </location>
</feature>
<feature type="transmembrane region" description="Helical" evidence="6">
    <location>
        <begin position="192"/>
        <end position="210"/>
    </location>
</feature>
<reference evidence="8 9" key="1">
    <citation type="journal article" date="2014" name="PLoS ONE">
        <title>Identification and Characterization of a New Erythromycin Biosynthetic Gene Cluster in Actinopolyspora erythraea YIM90600, a Novel Erythronolide-Producing Halophilic Actinomycete Isolated from Salt Field.</title>
        <authorList>
            <person name="Chen D."/>
            <person name="Feng J."/>
            <person name="Huang L."/>
            <person name="Zhang Q."/>
            <person name="Wu J."/>
            <person name="Zhu X."/>
            <person name="Duan Y."/>
            <person name="Xu Z."/>
        </authorList>
    </citation>
    <scope>NUCLEOTIDE SEQUENCE [LARGE SCALE GENOMIC DNA]</scope>
    <source>
        <strain evidence="8 9">YIM90600</strain>
    </source>
</reference>
<evidence type="ECO:0000313" key="10">
    <source>
        <dbReference type="Proteomes" id="UP000215043"/>
    </source>
</evidence>
<dbReference type="Pfam" id="PF01810">
    <property type="entry name" value="LysE"/>
    <property type="match status" value="1"/>
</dbReference>
<dbReference type="OrthoDB" id="9784202at2"/>
<evidence type="ECO:0000313" key="8">
    <source>
        <dbReference type="EMBL" id="KGI81616.1"/>
    </source>
</evidence>
<comment type="subcellular location">
    <subcellularLocation>
        <location evidence="1">Cell membrane</location>
        <topology evidence="1">Multi-pass membrane protein</topology>
    </subcellularLocation>
</comment>
<dbReference type="KEGG" id="aey:CDG81_07450"/>
<proteinExistence type="predicted"/>
<feature type="transmembrane region" description="Helical" evidence="6">
    <location>
        <begin position="159"/>
        <end position="180"/>
    </location>
</feature>
<dbReference type="eggNOG" id="COG1280">
    <property type="taxonomic scope" value="Bacteria"/>
</dbReference>
<sequence>MLLDPGTLPGFVLISAVVVLTPGVDTFLLLRTSMRFGTRPGMYTLAGIHTASLIQVALVVSGLGALVTSRPEVLSVMKWVGAAYLIYLAGTILRGLWRSRSGAPEAVLGSDPGTPDANPYLRGLFSNITNPKMLLFSLAFLPQFVGEATSPALQLTMLGVVFLALAAVWELAIVLTASRVSARLRKPSIRNSLDLVSAVAFLGISVGLVAG</sequence>
<feature type="transmembrane region" description="Helical" evidence="6">
    <location>
        <begin position="42"/>
        <end position="67"/>
    </location>
</feature>
<dbReference type="EMBL" id="JPMV01000016">
    <property type="protein sequence ID" value="KGI81616.1"/>
    <property type="molecule type" value="Genomic_DNA"/>
</dbReference>
<evidence type="ECO:0000313" key="9">
    <source>
        <dbReference type="Proteomes" id="UP000029737"/>
    </source>
</evidence>
<keyword evidence="2" id="KW-1003">Cell membrane</keyword>
<dbReference type="PANTHER" id="PTHR30086:SF20">
    <property type="entry name" value="ARGININE EXPORTER PROTEIN ARGO-RELATED"/>
    <property type="match status" value="1"/>
</dbReference>
<evidence type="ECO:0000256" key="5">
    <source>
        <dbReference type="ARBA" id="ARBA00023136"/>
    </source>
</evidence>
<dbReference type="GO" id="GO:0015171">
    <property type="term" value="F:amino acid transmembrane transporter activity"/>
    <property type="evidence" value="ECO:0007669"/>
    <property type="project" value="TreeGrafter"/>
</dbReference>
<reference evidence="7 10" key="2">
    <citation type="submission" date="2017-08" db="EMBL/GenBank/DDBJ databases">
        <title>The complete genome sequence of moderately halophilic actinomycete Actinopolyspora erythraea YIM 90600, the producer of novel erythromycin, novel actinopolysporins A-C and tubercidin.</title>
        <authorList>
            <person name="Yin M."/>
            <person name="Tang S."/>
        </authorList>
    </citation>
    <scope>NUCLEOTIDE SEQUENCE [LARGE SCALE GENOMIC DNA]</scope>
    <source>
        <strain evidence="7 10">YIM 90600</strain>
    </source>
</reference>
<organism evidence="7 10">
    <name type="scientific">Actinopolyspora erythraea</name>
    <dbReference type="NCBI Taxonomy" id="414996"/>
    <lineage>
        <taxon>Bacteria</taxon>
        <taxon>Bacillati</taxon>
        <taxon>Actinomycetota</taxon>
        <taxon>Actinomycetes</taxon>
        <taxon>Actinopolysporales</taxon>
        <taxon>Actinopolysporaceae</taxon>
        <taxon>Actinopolyspora</taxon>
    </lineage>
</organism>
<dbReference type="RefSeq" id="WP_043572140.1">
    <property type="nucleotide sequence ID" value="NZ_CP022752.1"/>
</dbReference>
<dbReference type="InterPro" id="IPR001123">
    <property type="entry name" value="LeuE-type"/>
</dbReference>
<keyword evidence="4 6" id="KW-1133">Transmembrane helix</keyword>
<feature type="transmembrane region" description="Helical" evidence="6">
    <location>
        <begin position="6"/>
        <end position="30"/>
    </location>
</feature>
<evidence type="ECO:0000313" key="7">
    <source>
        <dbReference type="EMBL" id="ASU78164.1"/>
    </source>
</evidence>
<dbReference type="Proteomes" id="UP000215043">
    <property type="component" value="Chromosome"/>
</dbReference>
<protein>
    <submittedName>
        <fullName evidence="7">LysE family translocator</fullName>
    </submittedName>
    <submittedName>
        <fullName evidence="8">Lysine transporter LysE</fullName>
    </submittedName>
</protein>
<keyword evidence="3 6" id="KW-0812">Transmembrane</keyword>
<dbReference type="Proteomes" id="UP000029737">
    <property type="component" value="Unassembled WGS sequence"/>
</dbReference>
<dbReference type="GO" id="GO:0005886">
    <property type="term" value="C:plasma membrane"/>
    <property type="evidence" value="ECO:0007669"/>
    <property type="project" value="UniProtKB-SubCell"/>
</dbReference>
<feature type="transmembrane region" description="Helical" evidence="6">
    <location>
        <begin position="79"/>
        <end position="97"/>
    </location>
</feature>
<evidence type="ECO:0000256" key="3">
    <source>
        <dbReference type="ARBA" id="ARBA00022692"/>
    </source>
</evidence>